<feature type="non-terminal residue" evidence="2">
    <location>
        <position position="530"/>
    </location>
</feature>
<evidence type="ECO:0000313" key="2">
    <source>
        <dbReference type="EMBL" id="KKL76856.1"/>
    </source>
</evidence>
<dbReference type="InterPro" id="IPR027417">
    <property type="entry name" value="P-loop_NTPase"/>
</dbReference>
<feature type="coiled-coil region" evidence="1">
    <location>
        <begin position="405"/>
        <end position="479"/>
    </location>
</feature>
<evidence type="ECO:0008006" key="3">
    <source>
        <dbReference type="Google" id="ProtNLM"/>
    </source>
</evidence>
<protein>
    <recommendedName>
        <fullName evidence="3">Zinc-hook domain-containing protein</fullName>
    </recommendedName>
</protein>
<accession>A0A0F9FEK6</accession>
<name>A0A0F9FEK6_9ZZZZ</name>
<dbReference type="EMBL" id="LAZR01023922">
    <property type="protein sequence ID" value="KKL76856.1"/>
    <property type="molecule type" value="Genomic_DNA"/>
</dbReference>
<dbReference type="PANTHER" id="PTHR32114">
    <property type="entry name" value="ABC TRANSPORTER ABCH.3"/>
    <property type="match status" value="1"/>
</dbReference>
<proteinExistence type="predicted"/>
<dbReference type="AlphaFoldDB" id="A0A0F9FEK6"/>
<keyword evidence="1" id="KW-0175">Coiled coil</keyword>
<sequence length="530" mass="62292">MSLKVEIQNIGGLKGTHSFTFNKGLNVLKAPNATGKTSLLNAIFLVVANEQIERSELEEYLTDNEVAGYVKLTDEKGNKSEIRLTRDISKGVLLTKADISPEIHSDLAYLLLFLRDKSKINQGIQTANDIMIENWFLDITKVNIFHSVWATTQDMFQQIENSVAILKEKQQDDIEPIENLIEEKSTILEKKNKRRQEIINDPINQKNQRRIKELEKELSSLKNQVRKSKNELSNLENREEPDRKKEFLELKSEIDTLSEELKNIEAKREELMIERKKWANKIKLSKTESEILRNELKEIREKKKDIVTLINRLNKLKDRSICPLCDSDIDKQKNKEDMKRQEKELEDLIDKEVKAEAKLGITKNELKIAQNRIKEIEQEIKYSPEALQNEIDTKSKKFKEIDKAIQVIRKDILKIKEDIKILENTNKKKENELNECLNPEVQKENEELNKLVSDLQVELNRLEIRREKFIEDNKELAKMEKKLLVTEKIAFYYRNRVEIIRKEMVKTINDNLENSFKLLKLAELERIFLD</sequence>
<gene>
    <name evidence="2" type="ORF">LCGC14_2040740</name>
</gene>
<reference evidence="2" key="1">
    <citation type="journal article" date="2015" name="Nature">
        <title>Complex archaea that bridge the gap between prokaryotes and eukaryotes.</title>
        <authorList>
            <person name="Spang A."/>
            <person name="Saw J.H."/>
            <person name="Jorgensen S.L."/>
            <person name="Zaremba-Niedzwiedzka K."/>
            <person name="Martijn J."/>
            <person name="Lind A.E."/>
            <person name="van Eijk R."/>
            <person name="Schleper C."/>
            <person name="Guy L."/>
            <person name="Ettema T.J."/>
        </authorList>
    </citation>
    <scope>NUCLEOTIDE SEQUENCE</scope>
</reference>
<evidence type="ECO:0000256" key="1">
    <source>
        <dbReference type="SAM" id="Coils"/>
    </source>
</evidence>
<dbReference type="SUPFAM" id="SSF52540">
    <property type="entry name" value="P-loop containing nucleoside triphosphate hydrolases"/>
    <property type="match status" value="1"/>
</dbReference>
<feature type="coiled-coil region" evidence="1">
    <location>
        <begin position="204"/>
        <end position="379"/>
    </location>
</feature>
<organism evidence="2">
    <name type="scientific">marine sediment metagenome</name>
    <dbReference type="NCBI Taxonomy" id="412755"/>
    <lineage>
        <taxon>unclassified sequences</taxon>
        <taxon>metagenomes</taxon>
        <taxon>ecological metagenomes</taxon>
    </lineage>
</organism>
<dbReference type="Gene3D" id="3.40.50.300">
    <property type="entry name" value="P-loop containing nucleotide triphosphate hydrolases"/>
    <property type="match status" value="1"/>
</dbReference>
<dbReference type="SUPFAM" id="SSF75712">
    <property type="entry name" value="Rad50 coiled-coil Zn hook"/>
    <property type="match status" value="1"/>
</dbReference>
<comment type="caution">
    <text evidence="2">The sequence shown here is derived from an EMBL/GenBank/DDBJ whole genome shotgun (WGS) entry which is preliminary data.</text>
</comment>
<dbReference type="PANTHER" id="PTHR32114:SF2">
    <property type="entry name" value="ABC TRANSPORTER ABCH.3"/>
    <property type="match status" value="1"/>
</dbReference>